<dbReference type="InterPro" id="IPR036291">
    <property type="entry name" value="NAD(P)-bd_dom_sf"/>
</dbReference>
<sequence>MPNTEVAAPRVYVVTGAGSGIGQATAAQLIEEGHRVIGVDLKNTEVVADLSTEEGIAGVVEEVSQLTSVVDGVVANAGTSLQAPLDLPINYFGAVGTVEGLLPLLNNSDAPRVCITGSAASLHPANDELMDAMLNGDRATAAAIGEPLVAAGGMAGYLNYSSSKQAVARWVRRNATTERFAGAGIALNAVAPGVVITPMTGQLFATEEGRQQMEQGMPSPLNGPARAEDIAAAICFLSSTAVGKVTVQVLFVDSGYDALTRGDSSW</sequence>
<accession>A0ABN2XV24</accession>
<dbReference type="PRINTS" id="PR00081">
    <property type="entry name" value="GDHRDH"/>
</dbReference>
<dbReference type="PANTHER" id="PTHR43477:SF1">
    <property type="entry name" value="DIHYDROANTICAPSIN 7-DEHYDROGENASE"/>
    <property type="match status" value="1"/>
</dbReference>
<protein>
    <submittedName>
        <fullName evidence="3">SDR family oxidoreductase</fullName>
    </submittedName>
</protein>
<proteinExistence type="inferred from homology"/>
<keyword evidence="2" id="KW-0560">Oxidoreductase</keyword>
<organism evidence="3 4">
    <name type="scientific">Kocuria atrinae</name>
    <dbReference type="NCBI Taxonomy" id="592377"/>
    <lineage>
        <taxon>Bacteria</taxon>
        <taxon>Bacillati</taxon>
        <taxon>Actinomycetota</taxon>
        <taxon>Actinomycetes</taxon>
        <taxon>Micrococcales</taxon>
        <taxon>Micrococcaceae</taxon>
        <taxon>Kocuria</taxon>
    </lineage>
</organism>
<evidence type="ECO:0000313" key="3">
    <source>
        <dbReference type="EMBL" id="GAA2117447.1"/>
    </source>
</evidence>
<evidence type="ECO:0000256" key="2">
    <source>
        <dbReference type="ARBA" id="ARBA00023002"/>
    </source>
</evidence>
<gene>
    <name evidence="3" type="ORF">GCM10009824_16890</name>
</gene>
<name>A0ABN2XV24_9MICC</name>
<dbReference type="InterPro" id="IPR002347">
    <property type="entry name" value="SDR_fam"/>
</dbReference>
<keyword evidence="4" id="KW-1185">Reference proteome</keyword>
<dbReference type="EMBL" id="BAAAQA010000016">
    <property type="protein sequence ID" value="GAA2117447.1"/>
    <property type="molecule type" value="Genomic_DNA"/>
</dbReference>
<comment type="similarity">
    <text evidence="1">Belongs to the short-chain dehydrogenases/reductases (SDR) family.</text>
</comment>
<reference evidence="3 4" key="1">
    <citation type="journal article" date="2019" name="Int. J. Syst. Evol. Microbiol.">
        <title>The Global Catalogue of Microorganisms (GCM) 10K type strain sequencing project: providing services to taxonomists for standard genome sequencing and annotation.</title>
        <authorList>
            <consortium name="The Broad Institute Genomics Platform"/>
            <consortium name="The Broad Institute Genome Sequencing Center for Infectious Disease"/>
            <person name="Wu L."/>
            <person name="Ma J."/>
        </authorList>
    </citation>
    <scope>NUCLEOTIDE SEQUENCE [LARGE SCALE GENOMIC DNA]</scope>
    <source>
        <strain evidence="3 4">JCM 15914</strain>
    </source>
</reference>
<dbReference type="InterPro" id="IPR051122">
    <property type="entry name" value="SDR_DHRS6-like"/>
</dbReference>
<dbReference type="Gene3D" id="3.40.50.720">
    <property type="entry name" value="NAD(P)-binding Rossmann-like Domain"/>
    <property type="match status" value="1"/>
</dbReference>
<dbReference type="PANTHER" id="PTHR43477">
    <property type="entry name" value="DIHYDROANTICAPSIN 7-DEHYDROGENASE"/>
    <property type="match status" value="1"/>
</dbReference>
<dbReference type="SUPFAM" id="SSF51735">
    <property type="entry name" value="NAD(P)-binding Rossmann-fold domains"/>
    <property type="match status" value="1"/>
</dbReference>
<dbReference type="RefSeq" id="WP_344224570.1">
    <property type="nucleotide sequence ID" value="NZ_BAAAQA010000016.1"/>
</dbReference>
<evidence type="ECO:0000313" key="4">
    <source>
        <dbReference type="Proteomes" id="UP001500166"/>
    </source>
</evidence>
<evidence type="ECO:0000256" key="1">
    <source>
        <dbReference type="ARBA" id="ARBA00006484"/>
    </source>
</evidence>
<comment type="caution">
    <text evidence="3">The sequence shown here is derived from an EMBL/GenBank/DDBJ whole genome shotgun (WGS) entry which is preliminary data.</text>
</comment>
<dbReference type="Pfam" id="PF13561">
    <property type="entry name" value="adh_short_C2"/>
    <property type="match status" value="1"/>
</dbReference>
<dbReference type="Proteomes" id="UP001500166">
    <property type="component" value="Unassembled WGS sequence"/>
</dbReference>